<sequence length="382" mass="41835">MLDRLFAAAQARLKVHISAVEAQREQVERERAGDAARDHAGRILESPEGYSTPPPKALQNAQKAYARARREFEEHAPAALTSYTTMMLAKERLDEAVRYNRDHEATEADRIQTRIHPEIRACFASMFGHGVEPRHLVNVRSETIAILSDIVKWDGHDPDMADPASPMPAIFDLYQSRLILKPGQFGDKSRSRPGVPVPKQRHGDPDYYQFDELVPSGCVANDEGADDTTDQPGALAPAGEHGVRVHGPVPDAVVPVEAATPSPQPPLAGQADATSGAISSELAQAIAETVFDANRFRIEIYWPKDGYPVGDYEPSRLIPALEKAIEADPWVGWKGFLAAARDGQAQEFIAAKRQTGIARLAEDLQRGDERALKDARSAGFDV</sequence>
<organism evidence="2 3">
    <name type="scientific">Sphingomonas floccifaciens</name>
    <dbReference type="NCBI Taxonomy" id="1844115"/>
    <lineage>
        <taxon>Bacteria</taxon>
        <taxon>Pseudomonadati</taxon>
        <taxon>Pseudomonadota</taxon>
        <taxon>Alphaproteobacteria</taxon>
        <taxon>Sphingomonadales</taxon>
        <taxon>Sphingomonadaceae</taxon>
        <taxon>Sphingomonas</taxon>
    </lineage>
</organism>
<feature type="region of interest" description="Disordered" evidence="1">
    <location>
        <begin position="218"/>
        <end position="242"/>
    </location>
</feature>
<reference evidence="3" key="1">
    <citation type="journal article" date="2019" name="Int. J. Syst. Evol. Microbiol.">
        <title>The Global Catalogue of Microorganisms (GCM) 10K type strain sequencing project: providing services to taxonomists for standard genome sequencing and annotation.</title>
        <authorList>
            <consortium name="The Broad Institute Genomics Platform"/>
            <consortium name="The Broad Institute Genome Sequencing Center for Infectious Disease"/>
            <person name="Wu L."/>
            <person name="Ma J."/>
        </authorList>
    </citation>
    <scope>NUCLEOTIDE SEQUENCE [LARGE SCALE GENOMIC DNA]</scope>
    <source>
        <strain evidence="3">Q85</strain>
    </source>
</reference>
<dbReference type="Proteomes" id="UP001597283">
    <property type="component" value="Unassembled WGS sequence"/>
</dbReference>
<keyword evidence="3" id="KW-1185">Reference proteome</keyword>
<dbReference type="EMBL" id="JBHUFC010000024">
    <property type="protein sequence ID" value="MFD1789696.1"/>
    <property type="molecule type" value="Genomic_DNA"/>
</dbReference>
<comment type="caution">
    <text evidence="2">The sequence shown here is derived from an EMBL/GenBank/DDBJ whole genome shotgun (WGS) entry which is preliminary data.</text>
</comment>
<evidence type="ECO:0000313" key="3">
    <source>
        <dbReference type="Proteomes" id="UP001597283"/>
    </source>
</evidence>
<protein>
    <submittedName>
        <fullName evidence="2">Uncharacterized protein</fullName>
    </submittedName>
</protein>
<evidence type="ECO:0000256" key="1">
    <source>
        <dbReference type="SAM" id="MobiDB-lite"/>
    </source>
</evidence>
<name>A0ABW4NIK2_9SPHN</name>
<dbReference type="RefSeq" id="WP_380941846.1">
    <property type="nucleotide sequence ID" value="NZ_JBHUFC010000024.1"/>
</dbReference>
<gene>
    <name evidence="2" type="ORF">ACFSC3_19250</name>
</gene>
<proteinExistence type="predicted"/>
<evidence type="ECO:0000313" key="2">
    <source>
        <dbReference type="EMBL" id="MFD1789696.1"/>
    </source>
</evidence>
<feature type="region of interest" description="Disordered" evidence="1">
    <location>
        <begin position="183"/>
        <end position="206"/>
    </location>
</feature>
<accession>A0ABW4NIK2</accession>